<dbReference type="Pfam" id="PF03862">
    <property type="entry name" value="SpoVAC_SpoVAEB"/>
    <property type="match status" value="1"/>
</dbReference>
<feature type="transmembrane region" description="Helical" evidence="1">
    <location>
        <begin position="130"/>
        <end position="155"/>
    </location>
</feature>
<sequence length="156" mass="16047">MCLPPPRLLDTLFYRKDVPMDNKLSSIGRAFLTGGLICLAIQVIISALGAVMPPEVPLSLRGAVALLLAGLITVFLTLSGVYAKIADFGGMGANLPFIGLVPALTEVMCEARAHGASLGGAVVAALKVMLVLFGSGFAFSLVFAFACTAFGVGIFA</sequence>
<comment type="caution">
    <text evidence="2">The sequence shown here is derived from an EMBL/GenBank/DDBJ whole genome shotgun (WGS) entry which is preliminary data.</text>
</comment>
<dbReference type="Proteomes" id="UP000283983">
    <property type="component" value="Unassembled WGS sequence"/>
</dbReference>
<keyword evidence="1" id="KW-1133">Transmembrane helix</keyword>
<accession>A0A414NHB1</accession>
<proteinExistence type="predicted"/>
<evidence type="ECO:0000313" key="2">
    <source>
        <dbReference type="EMBL" id="RHF39135.1"/>
    </source>
</evidence>
<feature type="transmembrane region" description="Helical" evidence="1">
    <location>
        <begin position="30"/>
        <end position="51"/>
    </location>
</feature>
<keyword evidence="1" id="KW-0472">Membrane</keyword>
<keyword evidence="1" id="KW-0812">Transmembrane</keyword>
<dbReference type="EMBL" id="QSLJ01000001">
    <property type="protein sequence ID" value="RHF39135.1"/>
    <property type="molecule type" value="Genomic_DNA"/>
</dbReference>
<keyword evidence="3" id="KW-1185">Reference proteome</keyword>
<feature type="transmembrane region" description="Helical" evidence="1">
    <location>
        <begin position="63"/>
        <end position="82"/>
    </location>
</feature>
<name>A0A414NHB1_9ACTN</name>
<evidence type="ECO:0000313" key="3">
    <source>
        <dbReference type="Proteomes" id="UP000283983"/>
    </source>
</evidence>
<organism evidence="2 3">
    <name type="scientific">Collinsella intestinalis</name>
    <dbReference type="NCBI Taxonomy" id="147207"/>
    <lineage>
        <taxon>Bacteria</taxon>
        <taxon>Bacillati</taxon>
        <taxon>Actinomycetota</taxon>
        <taxon>Coriobacteriia</taxon>
        <taxon>Coriobacteriales</taxon>
        <taxon>Coriobacteriaceae</taxon>
        <taxon>Collinsella</taxon>
    </lineage>
</organism>
<gene>
    <name evidence="2" type="ORF">DW682_05595</name>
</gene>
<dbReference type="InterPro" id="IPR005562">
    <property type="entry name" value="SpoVA"/>
</dbReference>
<dbReference type="InParanoid" id="A0A414NHB1"/>
<dbReference type="AlphaFoldDB" id="A0A414NHB1"/>
<reference evidence="2 3" key="1">
    <citation type="submission" date="2018-08" db="EMBL/GenBank/DDBJ databases">
        <title>A genome reference for cultivated species of the human gut microbiota.</title>
        <authorList>
            <person name="Zou Y."/>
            <person name="Xue W."/>
            <person name="Luo G."/>
        </authorList>
    </citation>
    <scope>NUCLEOTIDE SEQUENCE [LARGE SCALE GENOMIC DNA]</scope>
    <source>
        <strain evidence="2 3">AM25-33</strain>
    </source>
</reference>
<evidence type="ECO:0000256" key="1">
    <source>
        <dbReference type="SAM" id="Phobius"/>
    </source>
</evidence>
<protein>
    <submittedName>
        <fullName evidence="2">SpoVA/SpoVAEb family sporulation membrane protein</fullName>
    </submittedName>
</protein>